<dbReference type="Pfam" id="PF13086">
    <property type="entry name" value="AAA_11"/>
    <property type="match status" value="1"/>
</dbReference>
<feature type="compositionally biased region" description="Basic and acidic residues" evidence="7">
    <location>
        <begin position="7"/>
        <end position="17"/>
    </location>
</feature>
<evidence type="ECO:0000313" key="10">
    <source>
        <dbReference type="Proteomes" id="UP000225706"/>
    </source>
</evidence>
<evidence type="ECO:0000256" key="7">
    <source>
        <dbReference type="SAM" id="MobiDB-lite"/>
    </source>
</evidence>
<sequence length="1879" mass="216305">MRRNKRPLSEECHDSSRTKRLCRSVKGQGRSQRNDSRTRQSRRFSQERREIDRNGDKNRALAELQQKRDPNPLNYMALDKICKSNSPDEGILELFNNSKRFEALLKTETIRPDLMKLVIRAIHMCCSPNDKKEIANKMLRTVIKTHFLQLHINKFISEMSNVSEFGNNYQPDELVLLLAEVFLELLQRFEQDVVHFIPNAQLSETVGDLKSRGLLQDAEMLEKKLQQVKEYKDEINRRKTTHPDESQLTPPEDFRYMSVIPQVVDLEPHNKPFLRKNVVGGNYLDQEHYLDVQFRLLREDFILPLRNGIKQLKKDRSPAGASNVSHSKRARDVPVYRNVTILYPVCSGKGMVYRIRFDSFHRDVRHVKWEKKSKLFKFGSLLCLSADEFRTLLFATVENRDSRDLCVGELEVRFEDAHLETLNQLIEDKEKFDMVESPAFFQAYRHVLEGLQEIKDDELPFAEHIVQCNQDVKPPAYENKSRGFFDMSGIIEEGVDLTAFQASNTMENMETESVSREDSVVSDYHDLRNRDGGSDTKDADWGTPDLELLSEVVSASLDIDLESVATYELSINGNEGSNEGTPVDERPAGVLNIYDLELNPEDLGFNKSQMSAFKMALTKNFAVIQGPPGTGKTYVGRKIARVLLQSSALRENENEPSPILMVSYTNHALDDFLSGLPKEGIVRVGGRNCEKLKGCTLRDRREEAAANKLTPYQIYRARKNAQWEIKELNRDGALDLCITVLKYSRRRILAFRVLEKFMLARHARWFKASQEDSDSLLCEWLNLHCDKERKDSKSNGHDMDRNKDFHMQESARNFSNEDDYEDIEEDEAVKPADVTIGTTENTAKLRRDLLRDKVMSDREERNSRSDLLGFSRRDRWNLYRLWLQKAEKYYMKKLQGKQPDFERALARKFDVMREEDFHVLQSAKIIGMTTTCAARYRRTLQRIRPKIVLVEEAAEVLEAHIITSLTKECQHLILIGDHKQLRPKPEVFELAMKYHLDVSLFERMVKVGLYCETLNVQHRMRPEIASLMKHIYDDLENHESVEEYEDIKGIKKNMFFINHSHLENPFEDSNSHVNDHEVQFLVALCRYLLQQGYEAHQITLLTTYTGQMFAIRDCVQEKEIEDLNQVSLTTVDNFQGEENDIILLSLVRSNKDDKAGFIQTENRACVALSRARKGFYCIGNFALLCKHSDVWSKVIDDLKVSGSFGEALPLICQSHKEEITAKTAEDFEEKAPNGGCQRPCEVRLDCGHACKRSCHPFDVEHLKYVCKEQCARYIVGCDHMCRNLCYQKCEKDCGALVERTLPSCGHKTTVRCGMSLNKANCKEQCEKILPCSHRCQSRCGQTCTKKCLEPVNRTDWPCGHGENIACSTTPADCPKRCRTLLECGHPCSGNCGECRMGRVHKRCKNRCKRVLVCSHECLSSCTGFCPPCRMSCENRCTHSNCKRSCGKACEPCAEKCNWECFHFRCSKLCGELCDRPRCDQPCKKFLRCGSERRPHRCRGLCGEKCICVVCTNNDGDPITKTFLGGEDEKDARFIQLPDCKHIFAVKDLDYYMGTSHLNEENCDVIQLKTCPRCKKGIRTSLRYGNIIKQQLLDIEKVKAKVNGNPVDIQAAKKDLEIRLRVLKPMLEVEEDKRDLYTLQRRVTKMSNMFIAAITTNQVMLMRRFAEIKQKLKDNQFNKTQSQVSNESRVEEVSLQEDLKYLKKRAISEEVTERELKDINLECTRVNLRSELYLLKDSLTSFNLTLEESHGQVLKNVCDELSTGKIIQVQRLDELLDMLSEIRKAYPRLLPLTPEEKQQIVTAMGLKQGHWYKCPKGHIYAITECGRAMEKSTCPDCGAVIGGESHRLVEDNEVATEMVGARYPAWSEQANMENYMIDEA</sequence>
<accession>A0A2B4RVS6</accession>
<dbReference type="Proteomes" id="UP000225706">
    <property type="component" value="Unassembled WGS sequence"/>
</dbReference>
<comment type="subcellular location">
    <subcellularLocation>
        <location evidence="1">Cytoplasm</location>
    </subcellularLocation>
</comment>
<feature type="compositionally biased region" description="Basic and acidic residues" evidence="7">
    <location>
        <begin position="32"/>
        <end position="56"/>
    </location>
</feature>
<reference evidence="10" key="1">
    <citation type="journal article" date="2017" name="bioRxiv">
        <title>Comparative analysis of the genomes of Stylophora pistillata and Acropora digitifera provides evidence for extensive differences between species of corals.</title>
        <authorList>
            <person name="Voolstra C.R."/>
            <person name="Li Y."/>
            <person name="Liew Y.J."/>
            <person name="Baumgarten S."/>
            <person name="Zoccola D."/>
            <person name="Flot J.-F."/>
            <person name="Tambutte S."/>
            <person name="Allemand D."/>
            <person name="Aranda M."/>
        </authorList>
    </citation>
    <scope>NUCLEOTIDE SEQUENCE [LARGE SCALE GENOMIC DNA]</scope>
</reference>
<protein>
    <submittedName>
        <fullName evidence="9">NFX1-type zinc finger-containing protein 1</fullName>
    </submittedName>
</protein>
<proteinExistence type="predicted"/>
<dbReference type="Pfam" id="PF25396">
    <property type="entry name" value="ZNFX1"/>
    <property type="match status" value="1"/>
</dbReference>
<keyword evidence="6" id="KW-0391">Immunity</keyword>
<dbReference type="InterPro" id="IPR046439">
    <property type="entry name" value="ZF_RZ_dom"/>
</dbReference>
<dbReference type="SUPFAM" id="SSF52540">
    <property type="entry name" value="P-loop containing nucleoside triphosphate hydrolases"/>
    <property type="match status" value="1"/>
</dbReference>
<dbReference type="InterPro" id="IPR045055">
    <property type="entry name" value="DNA2/NAM7-like"/>
</dbReference>
<dbReference type="OrthoDB" id="2423195at2759"/>
<keyword evidence="3" id="KW-0479">Metal-binding</keyword>
<dbReference type="GO" id="GO:0002376">
    <property type="term" value="P:immune system process"/>
    <property type="evidence" value="ECO:0007669"/>
    <property type="project" value="UniProtKB-KW"/>
</dbReference>
<dbReference type="InterPro" id="IPR047187">
    <property type="entry name" value="SF1_C_Upf1"/>
</dbReference>
<dbReference type="CDD" id="cd18808">
    <property type="entry name" value="SF1_C_Upf1"/>
    <property type="match status" value="1"/>
</dbReference>
<keyword evidence="5" id="KW-0862">Zinc</keyword>
<organism evidence="9 10">
    <name type="scientific">Stylophora pistillata</name>
    <name type="common">Smooth cauliflower coral</name>
    <dbReference type="NCBI Taxonomy" id="50429"/>
    <lineage>
        <taxon>Eukaryota</taxon>
        <taxon>Metazoa</taxon>
        <taxon>Cnidaria</taxon>
        <taxon>Anthozoa</taxon>
        <taxon>Hexacorallia</taxon>
        <taxon>Scleractinia</taxon>
        <taxon>Astrocoeniina</taxon>
        <taxon>Pocilloporidae</taxon>
        <taxon>Stylophora</taxon>
    </lineage>
</organism>
<evidence type="ECO:0000256" key="2">
    <source>
        <dbReference type="ARBA" id="ARBA00022490"/>
    </source>
</evidence>
<dbReference type="GO" id="GO:0031048">
    <property type="term" value="P:regulatory ncRNA-mediated heterochromatin formation"/>
    <property type="evidence" value="ECO:0007669"/>
    <property type="project" value="TreeGrafter"/>
</dbReference>
<comment type="caution">
    <text evidence="9">The sequence shown here is derived from an EMBL/GenBank/DDBJ whole genome shotgun (WGS) entry which is preliminary data.</text>
</comment>
<name>A0A2B4RVS6_STYPI</name>
<evidence type="ECO:0000256" key="5">
    <source>
        <dbReference type="ARBA" id="ARBA00022833"/>
    </source>
</evidence>
<dbReference type="InterPro" id="IPR041679">
    <property type="entry name" value="DNA2/NAM7-like_C"/>
</dbReference>
<keyword evidence="2" id="KW-0963">Cytoplasm</keyword>
<dbReference type="GO" id="GO:0005737">
    <property type="term" value="C:cytoplasm"/>
    <property type="evidence" value="ECO:0007669"/>
    <property type="project" value="UniProtKB-SubCell"/>
</dbReference>
<dbReference type="GO" id="GO:0004386">
    <property type="term" value="F:helicase activity"/>
    <property type="evidence" value="ECO:0007669"/>
    <property type="project" value="InterPro"/>
</dbReference>
<evidence type="ECO:0000313" key="9">
    <source>
        <dbReference type="EMBL" id="PFX21266.1"/>
    </source>
</evidence>
<dbReference type="InterPro" id="IPR041677">
    <property type="entry name" value="DNA2/NAM7_AAA_11"/>
</dbReference>
<dbReference type="InterPro" id="IPR027417">
    <property type="entry name" value="P-loop_NTPase"/>
</dbReference>
<evidence type="ECO:0000256" key="6">
    <source>
        <dbReference type="ARBA" id="ARBA00022859"/>
    </source>
</evidence>
<dbReference type="Pfam" id="PF13087">
    <property type="entry name" value="AAA_12"/>
    <property type="match status" value="1"/>
</dbReference>
<dbReference type="CDD" id="cd17936">
    <property type="entry name" value="EEXXEc_NFX1"/>
    <property type="match status" value="1"/>
</dbReference>
<feature type="region of interest" description="Disordered" evidence="7">
    <location>
        <begin position="1"/>
        <end position="56"/>
    </location>
</feature>
<dbReference type="EMBL" id="LSMT01000284">
    <property type="protein sequence ID" value="PFX21266.1"/>
    <property type="molecule type" value="Genomic_DNA"/>
</dbReference>
<dbReference type="FunFam" id="3.40.50.300:FF:000742">
    <property type="entry name" value="NFX1-type zinc finger-containing protein 1"/>
    <property type="match status" value="1"/>
</dbReference>
<dbReference type="InterPro" id="IPR057373">
    <property type="entry name" value="ZNFX1"/>
</dbReference>
<dbReference type="PANTHER" id="PTHR10887">
    <property type="entry name" value="DNA2/NAM7 HELICASE FAMILY"/>
    <property type="match status" value="1"/>
</dbReference>
<dbReference type="GO" id="GO:0031380">
    <property type="term" value="C:nuclear RNA-directed RNA polymerase complex"/>
    <property type="evidence" value="ECO:0007669"/>
    <property type="project" value="TreeGrafter"/>
</dbReference>
<evidence type="ECO:0000256" key="4">
    <source>
        <dbReference type="ARBA" id="ARBA00022771"/>
    </source>
</evidence>
<dbReference type="Gene3D" id="3.40.50.300">
    <property type="entry name" value="P-loop containing nucleotide triphosphate hydrolases"/>
    <property type="match status" value="3"/>
</dbReference>
<dbReference type="GO" id="GO:0008270">
    <property type="term" value="F:zinc ion binding"/>
    <property type="evidence" value="ECO:0007669"/>
    <property type="project" value="UniProtKB-KW"/>
</dbReference>
<dbReference type="PANTHER" id="PTHR10887:SF341">
    <property type="entry name" value="NFX1-TYPE ZINC FINGER-CONTAINING PROTEIN 1"/>
    <property type="match status" value="1"/>
</dbReference>
<evidence type="ECO:0000256" key="1">
    <source>
        <dbReference type="ARBA" id="ARBA00004496"/>
    </source>
</evidence>
<evidence type="ECO:0000259" key="8">
    <source>
        <dbReference type="PROSITE" id="PS51981"/>
    </source>
</evidence>
<feature type="domain" description="RZ-type" evidence="8">
    <location>
        <begin position="1791"/>
        <end position="1860"/>
    </location>
</feature>
<keyword evidence="4" id="KW-0863">Zinc-finger</keyword>
<gene>
    <name evidence="9" type="primary">Znfx1</name>
    <name evidence="9" type="ORF">AWC38_SpisGene14241</name>
</gene>
<keyword evidence="10" id="KW-1185">Reference proteome</keyword>
<evidence type="ECO:0000256" key="3">
    <source>
        <dbReference type="ARBA" id="ARBA00022723"/>
    </source>
</evidence>
<dbReference type="Pfam" id="PF20173">
    <property type="entry name" value="ZnF_RZ-type"/>
    <property type="match status" value="1"/>
</dbReference>
<dbReference type="PROSITE" id="PS51981">
    <property type="entry name" value="ZF_RZ"/>
    <property type="match status" value="1"/>
</dbReference>